<comment type="pathway">
    <text evidence="2 13">Glycolipid biosynthesis; lipid IV(A) biosynthesis; lipid IV(A) from (3R)-3-hydroxytetradecanoyl-[acyl-carrier-protein] and UDP-N-acetyl-alpha-D-glucosamine: step 6/6.</text>
</comment>
<dbReference type="InterPro" id="IPR003758">
    <property type="entry name" value="LpxK"/>
</dbReference>
<dbReference type="GO" id="GO:0009244">
    <property type="term" value="P:lipopolysaccharide core region biosynthetic process"/>
    <property type="evidence" value="ECO:0007669"/>
    <property type="project" value="TreeGrafter"/>
</dbReference>
<dbReference type="UniPathway" id="UPA00359">
    <property type="reaction ID" value="UER00482"/>
</dbReference>
<organism evidence="14 15">
    <name type="scientific">Saezia sanguinis</name>
    <dbReference type="NCBI Taxonomy" id="1965230"/>
    <lineage>
        <taxon>Bacteria</taxon>
        <taxon>Pseudomonadati</taxon>
        <taxon>Pseudomonadota</taxon>
        <taxon>Betaproteobacteria</taxon>
        <taxon>Burkholderiales</taxon>
        <taxon>Saeziaceae</taxon>
        <taxon>Saezia</taxon>
    </lineage>
</organism>
<dbReference type="GO" id="GO:0009029">
    <property type="term" value="F:lipid-A 4'-kinase activity"/>
    <property type="evidence" value="ECO:0007669"/>
    <property type="project" value="UniProtKB-UniRule"/>
</dbReference>
<dbReference type="RefSeq" id="WP_126980632.1">
    <property type="nucleotide sequence ID" value="NZ_PQSP01000008.1"/>
</dbReference>
<dbReference type="OrthoDB" id="9766423at2"/>
<dbReference type="EMBL" id="PQSP01000008">
    <property type="protein sequence ID" value="RUS65854.1"/>
    <property type="molecule type" value="Genomic_DNA"/>
</dbReference>
<keyword evidence="11 13" id="KW-0443">Lipid metabolism</keyword>
<evidence type="ECO:0000256" key="13">
    <source>
        <dbReference type="HAMAP-Rule" id="MF_00409"/>
    </source>
</evidence>
<evidence type="ECO:0000313" key="15">
    <source>
        <dbReference type="Proteomes" id="UP000286947"/>
    </source>
</evidence>
<dbReference type="Proteomes" id="UP000286947">
    <property type="component" value="Unassembled WGS sequence"/>
</dbReference>
<dbReference type="SUPFAM" id="SSF52540">
    <property type="entry name" value="P-loop containing nucleoside triphosphate hydrolases"/>
    <property type="match status" value="1"/>
</dbReference>
<dbReference type="GO" id="GO:0009245">
    <property type="term" value="P:lipid A biosynthetic process"/>
    <property type="evidence" value="ECO:0007669"/>
    <property type="project" value="UniProtKB-UniRule"/>
</dbReference>
<evidence type="ECO:0000313" key="14">
    <source>
        <dbReference type="EMBL" id="RUS65854.1"/>
    </source>
</evidence>
<keyword evidence="5 13" id="KW-0444">Lipid biosynthesis</keyword>
<dbReference type="HAMAP" id="MF_00409">
    <property type="entry name" value="LpxK"/>
    <property type="match status" value="1"/>
</dbReference>
<comment type="catalytic activity">
    <reaction evidence="13">
        <text>a lipid A disaccharide + ATP = a lipid IVA + ADP + H(+)</text>
        <dbReference type="Rhea" id="RHEA:67840"/>
        <dbReference type="ChEBI" id="CHEBI:15378"/>
        <dbReference type="ChEBI" id="CHEBI:30616"/>
        <dbReference type="ChEBI" id="CHEBI:176343"/>
        <dbReference type="ChEBI" id="CHEBI:176425"/>
        <dbReference type="ChEBI" id="CHEBI:456216"/>
        <dbReference type="EC" id="2.7.1.130"/>
    </reaction>
</comment>
<evidence type="ECO:0000256" key="3">
    <source>
        <dbReference type="ARBA" id="ARBA00012071"/>
    </source>
</evidence>
<comment type="caution">
    <text evidence="14">The sequence shown here is derived from an EMBL/GenBank/DDBJ whole genome shotgun (WGS) entry which is preliminary data.</text>
</comment>
<keyword evidence="8 13" id="KW-0547">Nucleotide-binding</keyword>
<gene>
    <name evidence="13 14" type="primary">lpxK</name>
    <name evidence="14" type="ORF">CUZ56_02454</name>
</gene>
<sequence>MTSSPEQPQPAAKEKYWQRRGGVACVLWPASLLFRGISAVRRWWLQRVRQPWKASVPVIVVGNLTAGGAGKTPTVIALVEHLKQAGWQPGVISRGYGRKDNTPCVEVHNNSTPAQTGDEPLLIKRSTGVPVFVGAKRVQVAQVLLERYPATTVLLSDDGLQHYALGRDIEIAVFDDRGAGNGWLLPAGPLREPLSRARSVDLVLYNADAPSVDLPGYMVTRGLKGYLPLSAWAGTCPAQRSWQPVAALVAKCQLQEVSVAAAAGIGHPQRFFNMLAQAGVKLEQTLPLPDHYDFAQSPFEAIRSDIILITEKDAAKCLQLPHQEKLHVVALDYEPERAFMQRLDQLLADVPNTGQP</sequence>
<dbReference type="InterPro" id="IPR027417">
    <property type="entry name" value="P-loop_NTPase"/>
</dbReference>
<protein>
    <recommendedName>
        <fullName evidence="4 13">Tetraacyldisaccharide 4'-kinase</fullName>
        <ecNumber evidence="3 13">2.7.1.130</ecNumber>
    </recommendedName>
    <alternativeName>
        <fullName evidence="12 13">Lipid A 4'-kinase</fullName>
    </alternativeName>
</protein>
<dbReference type="GO" id="GO:0005886">
    <property type="term" value="C:plasma membrane"/>
    <property type="evidence" value="ECO:0007669"/>
    <property type="project" value="TreeGrafter"/>
</dbReference>
<evidence type="ECO:0000256" key="9">
    <source>
        <dbReference type="ARBA" id="ARBA00022777"/>
    </source>
</evidence>
<evidence type="ECO:0000256" key="4">
    <source>
        <dbReference type="ARBA" id="ARBA00016436"/>
    </source>
</evidence>
<dbReference type="GO" id="GO:0005524">
    <property type="term" value="F:ATP binding"/>
    <property type="evidence" value="ECO:0007669"/>
    <property type="project" value="UniProtKB-UniRule"/>
</dbReference>
<dbReference type="NCBIfam" id="TIGR00682">
    <property type="entry name" value="lpxK"/>
    <property type="match status" value="1"/>
</dbReference>
<name>A0A433SB33_9BURK</name>
<accession>A0A433SB33</accession>
<keyword evidence="7 13" id="KW-0808">Transferase</keyword>
<keyword evidence="6 13" id="KW-0441">Lipid A biosynthesis</keyword>
<evidence type="ECO:0000256" key="2">
    <source>
        <dbReference type="ARBA" id="ARBA00004870"/>
    </source>
</evidence>
<dbReference type="AlphaFoldDB" id="A0A433SB33"/>
<evidence type="ECO:0000256" key="11">
    <source>
        <dbReference type="ARBA" id="ARBA00023098"/>
    </source>
</evidence>
<evidence type="ECO:0000256" key="5">
    <source>
        <dbReference type="ARBA" id="ARBA00022516"/>
    </source>
</evidence>
<feature type="binding site" evidence="13">
    <location>
        <begin position="65"/>
        <end position="72"/>
    </location>
    <ligand>
        <name>ATP</name>
        <dbReference type="ChEBI" id="CHEBI:30616"/>
    </ligand>
</feature>
<reference evidence="14 15" key="1">
    <citation type="submission" date="2018-01" db="EMBL/GenBank/DDBJ databases">
        <title>Saezia sanguinis gen. nov., sp. nov., in the order Burkholderiales isolated from human blood.</title>
        <authorList>
            <person name="Medina-Pascual M.J."/>
            <person name="Valdezate S."/>
            <person name="Monzon S."/>
            <person name="Cuesta I."/>
            <person name="Carrasco G."/>
            <person name="Villalon P."/>
            <person name="Saez-Nieto J.A."/>
        </authorList>
    </citation>
    <scope>NUCLEOTIDE SEQUENCE [LARGE SCALE GENOMIC DNA]</scope>
    <source>
        <strain evidence="14 15">CNM695-12</strain>
    </source>
</reference>
<proteinExistence type="inferred from homology"/>
<keyword evidence="10 13" id="KW-0067">ATP-binding</keyword>
<evidence type="ECO:0000256" key="12">
    <source>
        <dbReference type="ARBA" id="ARBA00029757"/>
    </source>
</evidence>
<dbReference type="Pfam" id="PF02606">
    <property type="entry name" value="LpxK"/>
    <property type="match status" value="1"/>
</dbReference>
<comment type="similarity">
    <text evidence="13">Belongs to the LpxK family.</text>
</comment>
<dbReference type="PANTHER" id="PTHR42724:SF1">
    <property type="entry name" value="TETRAACYLDISACCHARIDE 4'-KINASE, MITOCHONDRIAL-RELATED"/>
    <property type="match status" value="1"/>
</dbReference>
<dbReference type="EC" id="2.7.1.130" evidence="3 13"/>
<evidence type="ECO:0000256" key="8">
    <source>
        <dbReference type="ARBA" id="ARBA00022741"/>
    </source>
</evidence>
<evidence type="ECO:0000256" key="10">
    <source>
        <dbReference type="ARBA" id="ARBA00022840"/>
    </source>
</evidence>
<evidence type="ECO:0000256" key="1">
    <source>
        <dbReference type="ARBA" id="ARBA00002274"/>
    </source>
</evidence>
<keyword evidence="9 13" id="KW-0418">Kinase</keyword>
<keyword evidence="15" id="KW-1185">Reference proteome</keyword>
<dbReference type="PANTHER" id="PTHR42724">
    <property type="entry name" value="TETRAACYLDISACCHARIDE 4'-KINASE"/>
    <property type="match status" value="1"/>
</dbReference>
<comment type="function">
    <text evidence="1 13">Transfers the gamma-phosphate of ATP to the 4'-position of a tetraacyldisaccharide 1-phosphate intermediate (termed DS-1-P) to form tetraacyldisaccharide 1,4'-bis-phosphate (lipid IVA).</text>
</comment>
<evidence type="ECO:0000256" key="7">
    <source>
        <dbReference type="ARBA" id="ARBA00022679"/>
    </source>
</evidence>
<evidence type="ECO:0000256" key="6">
    <source>
        <dbReference type="ARBA" id="ARBA00022556"/>
    </source>
</evidence>